<keyword evidence="6" id="KW-0326">Glycosidase</keyword>
<accession>A0A921SU84</accession>
<dbReference type="InterPro" id="IPR016286">
    <property type="entry name" value="FUC_metazoa-typ"/>
</dbReference>
<evidence type="ECO:0000256" key="2">
    <source>
        <dbReference type="ARBA" id="ARBA00007951"/>
    </source>
</evidence>
<keyword evidence="4 8" id="KW-0732">Signal</keyword>
<dbReference type="PANTHER" id="PTHR10030">
    <property type="entry name" value="ALPHA-L-FUCOSIDASE"/>
    <property type="match status" value="1"/>
</dbReference>
<comment type="function">
    <text evidence="1">Alpha-L-fucosidase is responsible for hydrolyzing the alpha-1,6-linked fucose joined to the reducing-end N-acetylglucosamine of the carbohydrate moieties of glycoproteins.</text>
</comment>
<dbReference type="InterPro" id="IPR000933">
    <property type="entry name" value="Glyco_hydro_29"/>
</dbReference>
<proteinExistence type="inferred from homology"/>
<comment type="similarity">
    <text evidence="2">Belongs to the glycosyl hydrolase 29 family.</text>
</comment>
<dbReference type="Proteomes" id="UP000757103">
    <property type="component" value="Unassembled WGS sequence"/>
</dbReference>
<dbReference type="InterPro" id="IPR017853">
    <property type="entry name" value="GH"/>
</dbReference>
<feature type="site" description="May be important for catalysis" evidence="7">
    <location>
        <position position="277"/>
    </location>
</feature>
<reference evidence="10" key="1">
    <citation type="journal article" date="2021" name="PeerJ">
        <title>Extensive microbial diversity within the chicken gut microbiome revealed by metagenomics and culture.</title>
        <authorList>
            <person name="Gilroy R."/>
            <person name="Ravi A."/>
            <person name="Getino M."/>
            <person name="Pursley I."/>
            <person name="Horton D.L."/>
            <person name="Alikhan N.F."/>
            <person name="Baker D."/>
            <person name="Gharbi K."/>
            <person name="Hall N."/>
            <person name="Watson M."/>
            <person name="Adriaenssens E.M."/>
            <person name="Foster-Nyarko E."/>
            <person name="Jarju S."/>
            <person name="Secka A."/>
            <person name="Antonio M."/>
            <person name="Oren A."/>
            <person name="Chaudhuri R.R."/>
            <person name="La Ragione R."/>
            <person name="Hildebrand F."/>
            <person name="Pallen M.J."/>
        </authorList>
    </citation>
    <scope>NUCLEOTIDE SEQUENCE</scope>
    <source>
        <strain evidence="10">CHK121-7720</strain>
    </source>
</reference>
<evidence type="ECO:0000256" key="4">
    <source>
        <dbReference type="ARBA" id="ARBA00022729"/>
    </source>
</evidence>
<sequence length="431" mass="49675">MKKWIATLACFCLLSVSAQAQKYVPTPENLQNRKEFAESRLGIFIHWGLYSTFAQGEWYMNNASVDAREYAKAMNGFYPHRFDARQWVSAFKAAGAKYICFTTRHHEGFSMWNTRWSDYNIMNTPYGKDIVRQLAEECHRQGIKLHLYYSHIDWTREDYPAGRTGRGTKRLDRADWPAYYRFMNNQLTELLTNYGEIGAIWFDGWWDHDVDSVPFNWELEEQYKLIHDLQPGCLVGNNHHQTPFEGEDIQIFERDVPGENKAGLSGQDISALPLETCQTMNHSWGYRVTDQEYKSTRELIQLLVRTAGKGANLLLNVGPQPDGTLPEAALTRLAEMGQWLDRYGESIYATVAGDYRDGDSIITTRNGNNLYVHLLDTNIDRVSMPLSQKVKRVEVLGEGIRIDYKYKKGVLDFAVDIPDDCIDYVVKVTLK</sequence>
<dbReference type="EC" id="3.2.1.51" evidence="3"/>
<protein>
    <recommendedName>
        <fullName evidence="3">alpha-L-fucosidase</fullName>
        <ecNumber evidence="3">3.2.1.51</ecNumber>
    </recommendedName>
</protein>
<dbReference type="GO" id="GO:0016139">
    <property type="term" value="P:glycoside catabolic process"/>
    <property type="evidence" value="ECO:0007669"/>
    <property type="project" value="TreeGrafter"/>
</dbReference>
<dbReference type="PIRSF" id="PIRSF001092">
    <property type="entry name" value="Alpha-L-fucosidase"/>
    <property type="match status" value="1"/>
</dbReference>
<evidence type="ECO:0000313" key="10">
    <source>
        <dbReference type="EMBL" id="HJG88700.1"/>
    </source>
</evidence>
<dbReference type="EMBL" id="DYUD01000014">
    <property type="protein sequence ID" value="HJG88700.1"/>
    <property type="molecule type" value="Genomic_DNA"/>
</dbReference>
<dbReference type="RefSeq" id="WP_273305742.1">
    <property type="nucleotide sequence ID" value="NZ_DYUD01000014.1"/>
</dbReference>
<evidence type="ECO:0000256" key="3">
    <source>
        <dbReference type="ARBA" id="ARBA00012662"/>
    </source>
</evidence>
<evidence type="ECO:0000256" key="8">
    <source>
        <dbReference type="SAM" id="SignalP"/>
    </source>
</evidence>
<dbReference type="InterPro" id="IPR057739">
    <property type="entry name" value="Glyco_hydro_29_N"/>
</dbReference>
<feature type="domain" description="Glycoside hydrolase family 29 N-terminal" evidence="9">
    <location>
        <begin position="16"/>
        <end position="345"/>
    </location>
</feature>
<evidence type="ECO:0000256" key="1">
    <source>
        <dbReference type="ARBA" id="ARBA00004071"/>
    </source>
</evidence>
<comment type="caution">
    <text evidence="10">The sequence shown here is derived from an EMBL/GenBank/DDBJ whole genome shotgun (WGS) entry which is preliminary data.</text>
</comment>
<dbReference type="AlphaFoldDB" id="A0A921SU84"/>
<evidence type="ECO:0000256" key="6">
    <source>
        <dbReference type="ARBA" id="ARBA00023295"/>
    </source>
</evidence>
<evidence type="ECO:0000313" key="11">
    <source>
        <dbReference type="Proteomes" id="UP000757103"/>
    </source>
</evidence>
<dbReference type="GO" id="GO:0004560">
    <property type="term" value="F:alpha-L-fucosidase activity"/>
    <property type="evidence" value="ECO:0007669"/>
    <property type="project" value="InterPro"/>
</dbReference>
<organism evidence="10 11">
    <name type="scientific">Barnesiella viscericola</name>
    <dbReference type="NCBI Taxonomy" id="397865"/>
    <lineage>
        <taxon>Bacteria</taxon>
        <taxon>Pseudomonadati</taxon>
        <taxon>Bacteroidota</taxon>
        <taxon>Bacteroidia</taxon>
        <taxon>Bacteroidales</taxon>
        <taxon>Barnesiellaceae</taxon>
        <taxon>Barnesiella</taxon>
    </lineage>
</organism>
<dbReference type="GO" id="GO:0005764">
    <property type="term" value="C:lysosome"/>
    <property type="evidence" value="ECO:0007669"/>
    <property type="project" value="TreeGrafter"/>
</dbReference>
<dbReference type="PRINTS" id="PR00741">
    <property type="entry name" value="GLHYDRLASE29"/>
</dbReference>
<reference evidence="10" key="2">
    <citation type="submission" date="2021-09" db="EMBL/GenBank/DDBJ databases">
        <authorList>
            <person name="Gilroy R."/>
        </authorList>
    </citation>
    <scope>NUCLEOTIDE SEQUENCE</scope>
    <source>
        <strain evidence="10">CHK121-7720</strain>
    </source>
</reference>
<evidence type="ECO:0000259" key="9">
    <source>
        <dbReference type="Pfam" id="PF01120"/>
    </source>
</evidence>
<name>A0A921SU84_9BACT</name>
<dbReference type="Pfam" id="PF01120">
    <property type="entry name" value="Alpha_L_fucos"/>
    <property type="match status" value="1"/>
</dbReference>
<feature type="signal peptide" evidence="8">
    <location>
        <begin position="1"/>
        <end position="20"/>
    </location>
</feature>
<dbReference type="GO" id="GO:0006004">
    <property type="term" value="P:fucose metabolic process"/>
    <property type="evidence" value="ECO:0007669"/>
    <property type="project" value="InterPro"/>
</dbReference>
<feature type="chain" id="PRO_5036689184" description="alpha-L-fucosidase" evidence="8">
    <location>
        <begin position="21"/>
        <end position="431"/>
    </location>
</feature>
<keyword evidence="5" id="KW-0378">Hydrolase</keyword>
<dbReference type="PANTHER" id="PTHR10030:SF37">
    <property type="entry name" value="ALPHA-L-FUCOSIDASE-RELATED"/>
    <property type="match status" value="1"/>
</dbReference>
<dbReference type="SMART" id="SM00812">
    <property type="entry name" value="Alpha_L_fucos"/>
    <property type="match status" value="1"/>
</dbReference>
<evidence type="ECO:0000256" key="7">
    <source>
        <dbReference type="PIRSR" id="PIRSR001092-1"/>
    </source>
</evidence>
<gene>
    <name evidence="10" type="ORF">K8U91_04385</name>
</gene>
<dbReference type="Gene3D" id="3.20.20.80">
    <property type="entry name" value="Glycosidases"/>
    <property type="match status" value="1"/>
</dbReference>
<dbReference type="SUPFAM" id="SSF51445">
    <property type="entry name" value="(Trans)glycosidases"/>
    <property type="match status" value="1"/>
</dbReference>
<evidence type="ECO:0000256" key="5">
    <source>
        <dbReference type="ARBA" id="ARBA00022801"/>
    </source>
</evidence>